<protein>
    <submittedName>
        <fullName evidence="1">Uncharacterized protein</fullName>
    </submittedName>
</protein>
<organism evidence="1 2">
    <name type="scientific">Tieghemostelium lacteum</name>
    <name type="common">Slime mold</name>
    <name type="synonym">Dictyostelium lacteum</name>
    <dbReference type="NCBI Taxonomy" id="361077"/>
    <lineage>
        <taxon>Eukaryota</taxon>
        <taxon>Amoebozoa</taxon>
        <taxon>Evosea</taxon>
        <taxon>Eumycetozoa</taxon>
        <taxon>Dictyostelia</taxon>
        <taxon>Dictyosteliales</taxon>
        <taxon>Raperosteliaceae</taxon>
        <taxon>Tieghemostelium</taxon>
    </lineage>
</organism>
<reference evidence="1 2" key="1">
    <citation type="submission" date="2015-12" db="EMBL/GenBank/DDBJ databases">
        <title>Dictyostelia acquired genes for synthesis and detection of signals that induce cell-type specialization by lateral gene transfer from prokaryotes.</title>
        <authorList>
            <person name="Gloeckner G."/>
            <person name="Schaap P."/>
        </authorList>
    </citation>
    <scope>NUCLEOTIDE SEQUENCE [LARGE SCALE GENOMIC DNA]</scope>
    <source>
        <strain evidence="1 2">TK</strain>
    </source>
</reference>
<dbReference type="AlphaFoldDB" id="A0A151ZSN6"/>
<name>A0A151ZSN6_TIELA</name>
<proteinExistence type="predicted"/>
<evidence type="ECO:0000313" key="1">
    <source>
        <dbReference type="EMBL" id="KYQ96915.1"/>
    </source>
</evidence>
<evidence type="ECO:0000313" key="2">
    <source>
        <dbReference type="Proteomes" id="UP000076078"/>
    </source>
</evidence>
<keyword evidence="2" id="KW-1185">Reference proteome</keyword>
<dbReference type="InParanoid" id="A0A151ZSN6"/>
<dbReference type="EMBL" id="LODT01000021">
    <property type="protein sequence ID" value="KYQ96915.1"/>
    <property type="molecule type" value="Genomic_DNA"/>
</dbReference>
<dbReference type="Proteomes" id="UP000076078">
    <property type="component" value="Unassembled WGS sequence"/>
</dbReference>
<sequence length="207" mass="23883">MDEHYICPIKPSGELLAWSEGYAHVFSQIMGEELGFVKVGEGDYINWLIIESDPIYIDRLISWEIYGCHLLNVKEDEGKVAAMLYDFHDLRDDDLKKNEGDINRVSKDLHDIYDNYAKANNEDPSKPKVEPIKVDKEKFFGNSDGNDKNQGNRITTHMLLFENLINVKGDSLTQYIDTLYSSSDSKTQEFMDKIMLYHYGDSLIPKK</sequence>
<gene>
    <name evidence="1" type="ORF">DLAC_04234</name>
</gene>
<accession>A0A151ZSN6</accession>
<comment type="caution">
    <text evidence="1">The sequence shown here is derived from an EMBL/GenBank/DDBJ whole genome shotgun (WGS) entry which is preliminary data.</text>
</comment>